<dbReference type="Proteomes" id="UP000541352">
    <property type="component" value="Unassembled WGS sequence"/>
</dbReference>
<dbReference type="EMBL" id="JACIBY010000004">
    <property type="protein sequence ID" value="MBB3838448.1"/>
    <property type="molecule type" value="Genomic_DNA"/>
</dbReference>
<name>A0A7W5ZKA5_9BACT</name>
<evidence type="ECO:0000313" key="2">
    <source>
        <dbReference type="Proteomes" id="UP000541352"/>
    </source>
</evidence>
<dbReference type="AlphaFoldDB" id="A0A7W5ZKA5"/>
<accession>A0A7W5ZKA5</accession>
<keyword evidence="2" id="KW-1185">Reference proteome</keyword>
<reference evidence="1 2" key="1">
    <citation type="submission" date="2020-08" db="EMBL/GenBank/DDBJ databases">
        <title>Genomic Encyclopedia of Type Strains, Phase IV (KMG-IV): sequencing the most valuable type-strain genomes for metagenomic binning, comparative biology and taxonomic classification.</title>
        <authorList>
            <person name="Goeker M."/>
        </authorList>
    </citation>
    <scope>NUCLEOTIDE SEQUENCE [LARGE SCALE GENOMIC DNA]</scope>
    <source>
        <strain evidence="1 2">DSM 17976</strain>
    </source>
</reference>
<comment type="caution">
    <text evidence="1">The sequence shown here is derived from an EMBL/GenBank/DDBJ whole genome shotgun (WGS) entry which is preliminary data.</text>
</comment>
<protein>
    <submittedName>
        <fullName evidence="1">Uncharacterized protein</fullName>
    </submittedName>
</protein>
<proteinExistence type="predicted"/>
<organism evidence="1 2">
    <name type="scientific">Runella defluvii</name>
    <dbReference type="NCBI Taxonomy" id="370973"/>
    <lineage>
        <taxon>Bacteria</taxon>
        <taxon>Pseudomonadati</taxon>
        <taxon>Bacteroidota</taxon>
        <taxon>Cytophagia</taxon>
        <taxon>Cytophagales</taxon>
        <taxon>Spirosomataceae</taxon>
        <taxon>Runella</taxon>
    </lineage>
</organism>
<gene>
    <name evidence="1" type="ORF">FHS57_002453</name>
</gene>
<evidence type="ECO:0000313" key="1">
    <source>
        <dbReference type="EMBL" id="MBB3838448.1"/>
    </source>
</evidence>
<sequence>MKLKHENLIKMCLFWNTNVEKLSYFYIQNS</sequence>